<sequence length="259" mass="29698">MQKSSEAEEFNTTLVVSTKPTEFTKNALLLGKLVEDIHDYYLSKEQLVKTQMRERKKSNNTPVSTTFNRRNSSKEIKCSYCNRRNHVESECKKKAFDLKKQSHSKADKSVYQAAINRLSNKQGFTIDLIMSTQKNESIKQISYARRVNKTSLELLGSVRITIYLSDTLRFNVLIFIVDGHVCPDNLSSILVGENFLIESNAILDFQKKRVMIGKEVVKIILPSTHMNLIFNSFSLSTSVNLDMKESVKEIIREKFDSII</sequence>
<proteinExistence type="predicted"/>
<reference evidence="1" key="1">
    <citation type="submission" date="2014-07" db="EMBL/GenBank/DDBJ databases">
        <authorList>
            <person name="Martin A.A"/>
            <person name="De Silva N."/>
        </authorList>
    </citation>
    <scope>NUCLEOTIDE SEQUENCE</scope>
</reference>
<keyword evidence="1" id="KW-1185">Reference proteome</keyword>
<name>A0A0K0FWT8_STRVS</name>
<dbReference type="Proteomes" id="UP000035680">
    <property type="component" value="Unassembled WGS sequence"/>
</dbReference>
<evidence type="ECO:0000313" key="1">
    <source>
        <dbReference type="Proteomes" id="UP000035680"/>
    </source>
</evidence>
<organism evidence="1 2">
    <name type="scientific">Strongyloides venezuelensis</name>
    <name type="common">Threadworm</name>
    <dbReference type="NCBI Taxonomy" id="75913"/>
    <lineage>
        <taxon>Eukaryota</taxon>
        <taxon>Metazoa</taxon>
        <taxon>Ecdysozoa</taxon>
        <taxon>Nematoda</taxon>
        <taxon>Chromadorea</taxon>
        <taxon>Rhabditida</taxon>
        <taxon>Tylenchina</taxon>
        <taxon>Panagrolaimomorpha</taxon>
        <taxon>Strongyloidoidea</taxon>
        <taxon>Strongyloididae</taxon>
        <taxon>Strongyloides</taxon>
    </lineage>
</organism>
<dbReference type="WBParaSite" id="SVE_1689400.1">
    <property type="protein sequence ID" value="SVE_1689400.1"/>
    <property type="gene ID" value="SVE_1689400"/>
</dbReference>
<protein>
    <submittedName>
        <fullName evidence="2">CCHC-type domain-containing protein</fullName>
    </submittedName>
</protein>
<reference evidence="2" key="2">
    <citation type="submission" date="2015-08" db="UniProtKB">
        <authorList>
            <consortium name="WormBaseParasite"/>
        </authorList>
    </citation>
    <scope>IDENTIFICATION</scope>
</reference>
<accession>A0A0K0FWT8</accession>
<dbReference type="AlphaFoldDB" id="A0A0K0FWT8"/>
<evidence type="ECO:0000313" key="2">
    <source>
        <dbReference type="WBParaSite" id="SVE_1689400.1"/>
    </source>
</evidence>